<comment type="caution">
    <text evidence="1">The sequence shown here is derived from an EMBL/GenBank/DDBJ whole genome shotgun (WGS) entry which is preliminary data.</text>
</comment>
<proteinExistence type="predicted"/>
<dbReference type="Proteomes" id="UP000489600">
    <property type="component" value="Unassembled WGS sequence"/>
</dbReference>
<evidence type="ECO:0000313" key="2">
    <source>
        <dbReference type="Proteomes" id="UP000489600"/>
    </source>
</evidence>
<organism evidence="1 2">
    <name type="scientific">Arabis nemorensis</name>
    <dbReference type="NCBI Taxonomy" id="586526"/>
    <lineage>
        <taxon>Eukaryota</taxon>
        <taxon>Viridiplantae</taxon>
        <taxon>Streptophyta</taxon>
        <taxon>Embryophyta</taxon>
        <taxon>Tracheophyta</taxon>
        <taxon>Spermatophyta</taxon>
        <taxon>Magnoliopsida</taxon>
        <taxon>eudicotyledons</taxon>
        <taxon>Gunneridae</taxon>
        <taxon>Pentapetalae</taxon>
        <taxon>rosids</taxon>
        <taxon>malvids</taxon>
        <taxon>Brassicales</taxon>
        <taxon>Brassicaceae</taxon>
        <taxon>Arabideae</taxon>
        <taxon>Arabis</taxon>
    </lineage>
</organism>
<accession>A0A565BMX6</accession>
<name>A0A565BMX6_9BRAS</name>
<keyword evidence="2" id="KW-1185">Reference proteome</keyword>
<protein>
    <submittedName>
        <fullName evidence="1">Uncharacterized protein</fullName>
    </submittedName>
</protein>
<sequence length="68" mass="7716">MYAFASSADHEVSFVLSLYPNGYSIGKPSEASHLSTVDFSELGCATDIIYEMFQRSCICMIRQEKIYY</sequence>
<reference evidence="1" key="1">
    <citation type="submission" date="2019-07" db="EMBL/GenBank/DDBJ databases">
        <authorList>
            <person name="Dittberner H."/>
        </authorList>
    </citation>
    <scope>NUCLEOTIDE SEQUENCE [LARGE SCALE GENOMIC DNA]</scope>
</reference>
<dbReference type="OrthoDB" id="1932706at2759"/>
<evidence type="ECO:0000313" key="1">
    <source>
        <dbReference type="EMBL" id="VVB02665.1"/>
    </source>
</evidence>
<dbReference type="EMBL" id="CABITT030000004">
    <property type="protein sequence ID" value="VVB02665.1"/>
    <property type="molecule type" value="Genomic_DNA"/>
</dbReference>
<dbReference type="AlphaFoldDB" id="A0A565BMX6"/>
<gene>
    <name evidence="1" type="ORF">ANE_LOCUS13109</name>
</gene>